<evidence type="ECO:0008006" key="6">
    <source>
        <dbReference type="Google" id="ProtNLM"/>
    </source>
</evidence>
<dbReference type="AlphaFoldDB" id="A0A7W3TC43"/>
<keyword evidence="5" id="KW-1185">Reference proteome</keyword>
<feature type="domain" description="Lipoprotein LpqB C-terminal" evidence="2">
    <location>
        <begin position="516"/>
        <end position="603"/>
    </location>
</feature>
<organism evidence="4 5">
    <name type="scientific">Streptomyces alkaliphilus</name>
    <dbReference type="NCBI Taxonomy" id="1472722"/>
    <lineage>
        <taxon>Bacteria</taxon>
        <taxon>Bacillati</taxon>
        <taxon>Actinomycetota</taxon>
        <taxon>Actinomycetes</taxon>
        <taxon>Kitasatosporales</taxon>
        <taxon>Streptomycetaceae</taxon>
        <taxon>Streptomyces</taxon>
    </lineage>
</organism>
<dbReference type="InterPro" id="IPR018910">
    <property type="entry name" value="LpqB_C"/>
</dbReference>
<feature type="region of interest" description="Disordered" evidence="1">
    <location>
        <begin position="442"/>
        <end position="519"/>
    </location>
</feature>
<gene>
    <name evidence="4" type="ORF">FNQ90_08315</name>
</gene>
<evidence type="ECO:0000256" key="1">
    <source>
        <dbReference type="SAM" id="MobiDB-lite"/>
    </source>
</evidence>
<name>A0A7W3TC43_9ACTN</name>
<feature type="domain" description="Lipoprotein LpqB C-terminal" evidence="2">
    <location>
        <begin position="618"/>
        <end position="728"/>
    </location>
</feature>
<feature type="domain" description="Lipoprotein LpqB N-terminal" evidence="3">
    <location>
        <begin position="96"/>
        <end position="219"/>
    </location>
</feature>
<reference evidence="5" key="1">
    <citation type="submission" date="2019-10" db="EMBL/GenBank/DDBJ databases">
        <title>Streptomyces sp. nov., a novel actinobacterium isolated from alkaline environment.</title>
        <authorList>
            <person name="Golinska P."/>
        </authorList>
    </citation>
    <scope>NUCLEOTIDE SEQUENCE [LARGE SCALE GENOMIC DNA]</scope>
    <source>
        <strain evidence="5">DSM 42118</strain>
    </source>
</reference>
<evidence type="ECO:0000259" key="2">
    <source>
        <dbReference type="Pfam" id="PF10647"/>
    </source>
</evidence>
<dbReference type="Pfam" id="PF10647">
    <property type="entry name" value="Gmad1"/>
    <property type="match status" value="2"/>
</dbReference>
<dbReference type="SUPFAM" id="SSF63829">
    <property type="entry name" value="Calcium-dependent phosphotriesterase"/>
    <property type="match status" value="1"/>
</dbReference>
<evidence type="ECO:0000313" key="5">
    <source>
        <dbReference type="Proteomes" id="UP000538929"/>
    </source>
</evidence>
<feature type="region of interest" description="Disordered" evidence="1">
    <location>
        <begin position="602"/>
        <end position="622"/>
    </location>
</feature>
<sequence>MDGEGRLPGDGTAERAAFGPTIRHGMSDRVSDRTSGGVSAGASRAGRLRRLGGALVACGLLLSGCASMPGSGSVQRVDSDRRADADSQVRVFGVSPQPGALPQDIARGFLEAITSDEADYATAREYLTPEAAENWDPMAGTTVLADGPLLAGRPADPALDGTGFAFEISGTRLAVVDGGHVYGPDEGTYRERLSLVQVDDEWRIDRLPDGLVLGESDFRRIHRAVNRYYYADVGPEASPVPGASGVLVADPIQVRSRVDPVGEAVAALIEGPSPWLEPVVRTYFPEGARLMGDSRPAPDESGVLTLRLAGLPADTGRTLCERMAAQTLHTVRGVGSAEVTEVRLATRAGRELCSLTSLEAQTRAPGLLIGTQERQYLLDDERRLVAIEEEGQPRPVAGPLGREGPGPRAVAVRRDEEVAAAVSADGSTVWVTELTGDADTLGEPLYVSASGTGSPGGALSEEGAGETDPVDGGDTDGGADDAGATGTADGSEEPGGAGDGGDPDTADAPFTAPVGGVSTPSWDGLGDLWFADRDAEAVSGGTGALYRLPRGGTVPQEVEVRGLRSGQRLESLRVSSDGTRVALLISQRERTALYLGRIERSADPADDGRAGEDGRAGDDAGPAVVVDGLRPIAPHLENVVAASWAGAGRLVVAGRPEGGVDQIQYVGVDGSTVPAAPVPGLSDVTGVTASEREDRPLLAESADGVARLQQQDAQWKVVMADGTGPVYPG</sequence>
<accession>A0A7W3TC43</accession>
<protein>
    <recommendedName>
        <fullName evidence="6">Lipoprotein LpqB</fullName>
    </recommendedName>
</protein>
<dbReference type="Pfam" id="PF25976">
    <property type="entry name" value="LpqB_N"/>
    <property type="match status" value="1"/>
</dbReference>
<feature type="region of interest" description="Disordered" evidence="1">
    <location>
        <begin position="1"/>
        <end position="43"/>
    </location>
</feature>
<proteinExistence type="predicted"/>
<dbReference type="InterPro" id="IPR059026">
    <property type="entry name" value="LpqB_N"/>
</dbReference>
<dbReference type="EMBL" id="VKHT01000176">
    <property type="protein sequence ID" value="MBB0244114.1"/>
    <property type="molecule type" value="Genomic_DNA"/>
</dbReference>
<dbReference type="Proteomes" id="UP000538929">
    <property type="component" value="Unassembled WGS sequence"/>
</dbReference>
<feature type="compositionally biased region" description="Basic and acidic residues" evidence="1">
    <location>
        <begin position="602"/>
        <end position="618"/>
    </location>
</feature>
<feature type="compositionally biased region" description="Acidic residues" evidence="1">
    <location>
        <begin position="463"/>
        <end position="479"/>
    </location>
</feature>
<evidence type="ECO:0000313" key="4">
    <source>
        <dbReference type="EMBL" id="MBB0244114.1"/>
    </source>
</evidence>
<comment type="caution">
    <text evidence="4">The sequence shown here is derived from an EMBL/GenBank/DDBJ whole genome shotgun (WGS) entry which is preliminary data.</text>
</comment>
<evidence type="ECO:0000259" key="3">
    <source>
        <dbReference type="Pfam" id="PF25976"/>
    </source>
</evidence>